<protein>
    <submittedName>
        <fullName evidence="1">DUF2971 domain-containing protein</fullName>
    </submittedName>
</protein>
<name>A0A6P1GF54_SPHYA</name>
<dbReference type="Pfam" id="PF11185">
    <property type="entry name" value="DUF2971"/>
    <property type="match status" value="1"/>
</dbReference>
<organism evidence="1 2">
    <name type="scientific">Sphingobium yanoikuyae</name>
    <name type="common">Sphingomonas yanoikuyae</name>
    <dbReference type="NCBI Taxonomy" id="13690"/>
    <lineage>
        <taxon>Bacteria</taxon>
        <taxon>Pseudomonadati</taxon>
        <taxon>Pseudomonadota</taxon>
        <taxon>Alphaproteobacteria</taxon>
        <taxon>Sphingomonadales</taxon>
        <taxon>Sphingomonadaceae</taxon>
        <taxon>Sphingobium</taxon>
    </lineage>
</organism>
<dbReference type="InterPro" id="IPR021352">
    <property type="entry name" value="DUF2971"/>
</dbReference>
<dbReference type="EMBL" id="CP047218">
    <property type="protein sequence ID" value="QHD66843.1"/>
    <property type="molecule type" value="Genomic_DNA"/>
</dbReference>
<reference evidence="1 2" key="1">
    <citation type="submission" date="2019-12" db="EMBL/GenBank/DDBJ databases">
        <title>Functional and genomic insights into the Sphingobium yanoikuyae YC-JY1, a bacterium efficiently degrading bisphenol A.</title>
        <authorList>
            <person name="Jia Y."/>
            <person name="Li X."/>
            <person name="Wang J."/>
            <person name="Eltoukhy A."/>
            <person name="Lamraoui I."/>
            <person name="Yan Y."/>
        </authorList>
    </citation>
    <scope>NUCLEOTIDE SEQUENCE [LARGE SCALE GENOMIC DNA]</scope>
    <source>
        <strain evidence="1 2">YC-JY1</strain>
    </source>
</reference>
<gene>
    <name evidence="1" type="ORF">GS397_07130</name>
</gene>
<evidence type="ECO:0000313" key="1">
    <source>
        <dbReference type="EMBL" id="QHD66843.1"/>
    </source>
</evidence>
<evidence type="ECO:0000313" key="2">
    <source>
        <dbReference type="Proteomes" id="UP000464086"/>
    </source>
</evidence>
<accession>A0A6P1GF54</accession>
<dbReference type="AlphaFoldDB" id="A0A6P1GF54"/>
<dbReference type="Proteomes" id="UP000464086">
    <property type="component" value="Chromosome"/>
</dbReference>
<proteinExistence type="predicted"/>
<sequence>MSFDANTRRLMELFFCFDRKRTALAKENNRQFAHYTTAETAMKIIKGKSLWLRNAAVMNDYSEIAYGRDVLEPVMDCELGDRFYKVLDAVQEGAADEVKRRHSNHRRNARETVFMASLSEHETGNKLGQLSMWRAYGGPVAGVALIFRREVTELEPKIDLGISASPVLYGEPDDFVQEFHEMVLLLEKEIEFLKTTDPELVINFAAYVLQVAMYTIKHPGFKEENEWRIIHRPYEFPSAHVKPVTVTIGGIPQAVYELPFHKPETDLLFDIPELDLNRILENVIIGPCLYPETIFRAFLNEMTAAGIERARSRIIFSEIPLRQQG</sequence>